<evidence type="ECO:0000256" key="1">
    <source>
        <dbReference type="SAM" id="MobiDB-lite"/>
    </source>
</evidence>
<proteinExistence type="predicted"/>
<evidence type="ECO:0000313" key="2">
    <source>
        <dbReference type="EMBL" id="DAD21975.1"/>
    </source>
</evidence>
<protein>
    <submittedName>
        <fullName evidence="2">Uncharacterized protein</fullName>
    </submittedName>
</protein>
<organism evidence="2 3">
    <name type="scientific">Nelumbo nucifera</name>
    <name type="common">Sacred lotus</name>
    <dbReference type="NCBI Taxonomy" id="4432"/>
    <lineage>
        <taxon>Eukaryota</taxon>
        <taxon>Viridiplantae</taxon>
        <taxon>Streptophyta</taxon>
        <taxon>Embryophyta</taxon>
        <taxon>Tracheophyta</taxon>
        <taxon>Spermatophyta</taxon>
        <taxon>Magnoliopsida</taxon>
        <taxon>Proteales</taxon>
        <taxon>Nelumbonaceae</taxon>
        <taxon>Nelumbo</taxon>
    </lineage>
</organism>
<comment type="caution">
    <text evidence="2">The sequence shown here is derived from an EMBL/GenBank/DDBJ whole genome shotgun (WGS) entry which is preliminary data.</text>
</comment>
<gene>
    <name evidence="2" type="ORF">HUJ06_023438</name>
</gene>
<feature type="compositionally biased region" description="Low complexity" evidence="1">
    <location>
        <begin position="43"/>
        <end position="53"/>
    </location>
</feature>
<accession>A0A822XT29</accession>
<feature type="compositionally biased region" description="Low complexity" evidence="1">
    <location>
        <begin position="77"/>
        <end position="92"/>
    </location>
</feature>
<feature type="compositionally biased region" description="Acidic residues" evidence="1">
    <location>
        <begin position="18"/>
        <end position="38"/>
    </location>
</feature>
<reference evidence="2 3" key="1">
    <citation type="journal article" date="2020" name="Mol. Biol. Evol.">
        <title>Distinct Expression and Methylation Patterns for Genes with Different Fates following a Single Whole-Genome Duplication in Flowering Plants.</title>
        <authorList>
            <person name="Shi T."/>
            <person name="Rahmani R.S."/>
            <person name="Gugger P.F."/>
            <person name="Wang M."/>
            <person name="Li H."/>
            <person name="Zhang Y."/>
            <person name="Li Z."/>
            <person name="Wang Q."/>
            <person name="Van de Peer Y."/>
            <person name="Marchal K."/>
            <person name="Chen J."/>
        </authorList>
    </citation>
    <scope>NUCLEOTIDE SEQUENCE [LARGE SCALE GENOMIC DNA]</scope>
    <source>
        <tissue evidence="2">Leaf</tissue>
    </source>
</reference>
<keyword evidence="3" id="KW-1185">Reference proteome</keyword>
<feature type="region of interest" description="Disordered" evidence="1">
    <location>
        <begin position="1"/>
        <end position="104"/>
    </location>
</feature>
<dbReference type="EMBL" id="DUZY01000001">
    <property type="protein sequence ID" value="DAD21975.1"/>
    <property type="molecule type" value="Genomic_DNA"/>
</dbReference>
<name>A0A822XT29_NELNU</name>
<sequence>MSSKKKASKGITLLSMYNDEDEDMEDLDEEEEGEDVENKEDAVVSASAPEAAATPQYEASLPNNNLTPQSDRAAAWTPQQPQTSLPPSLLQQVPPPQHANLLDGQGMKKGSLAIIDYAQDKTTMSLEAEVFGSSIFITTDSF</sequence>
<feature type="compositionally biased region" description="Polar residues" evidence="1">
    <location>
        <begin position="61"/>
        <end position="70"/>
    </location>
</feature>
<dbReference type="AlphaFoldDB" id="A0A822XT29"/>
<dbReference type="Proteomes" id="UP000607653">
    <property type="component" value="Unassembled WGS sequence"/>
</dbReference>
<evidence type="ECO:0000313" key="3">
    <source>
        <dbReference type="Proteomes" id="UP000607653"/>
    </source>
</evidence>